<protein>
    <submittedName>
        <fullName evidence="2">Uncharacterized protein</fullName>
    </submittedName>
</protein>
<feature type="signal peptide" evidence="1">
    <location>
        <begin position="1"/>
        <end position="22"/>
    </location>
</feature>
<organism evidence="2 3">
    <name type="scientific">Polarella glacialis</name>
    <name type="common">Dinoflagellate</name>
    <dbReference type="NCBI Taxonomy" id="89957"/>
    <lineage>
        <taxon>Eukaryota</taxon>
        <taxon>Sar</taxon>
        <taxon>Alveolata</taxon>
        <taxon>Dinophyceae</taxon>
        <taxon>Suessiales</taxon>
        <taxon>Suessiaceae</taxon>
        <taxon>Polarella</taxon>
    </lineage>
</organism>
<accession>A0A813LY81</accession>
<feature type="chain" id="PRO_5032956590" evidence="1">
    <location>
        <begin position="23"/>
        <end position="261"/>
    </location>
</feature>
<keyword evidence="1" id="KW-0732">Signal</keyword>
<dbReference type="AlphaFoldDB" id="A0A813LY81"/>
<evidence type="ECO:0000256" key="1">
    <source>
        <dbReference type="SAM" id="SignalP"/>
    </source>
</evidence>
<dbReference type="EMBL" id="CAJNNW010037378">
    <property type="protein sequence ID" value="CAE8741386.1"/>
    <property type="molecule type" value="Genomic_DNA"/>
</dbReference>
<proteinExistence type="predicted"/>
<gene>
    <name evidence="2" type="ORF">PGLA2088_LOCUS50433</name>
</gene>
<comment type="caution">
    <text evidence="2">The sequence shown here is derived from an EMBL/GenBank/DDBJ whole genome shotgun (WGS) entry which is preliminary data.</text>
</comment>
<evidence type="ECO:0000313" key="2">
    <source>
        <dbReference type="EMBL" id="CAE8741386.1"/>
    </source>
</evidence>
<sequence length="261" mass="29146">MSSRGLALISLLVAWLPRPRQAADTLDVYVRMYRDSNCFERQDELLLLDGGCYANTYSNLTKGYKVKIVSFDGQQKVDIYDYEDNCNTQFRPPRTIRANTCERFVGGFFANIDLRLRSSTCVGDCSRLAVAVQRFYSEALCKGLAYQVYNYPVQNECMRWSNGTQVFLVDPTNTNITQIDYIGDDRCSSTALTRTYTMVGGQCYYLYADRAPRSFSWTIDRADAAGISGVSRPLLYSAQTLALAAPLAMLGSGAFSQASCS</sequence>
<name>A0A813LY81_POLGL</name>
<dbReference type="Proteomes" id="UP000626109">
    <property type="component" value="Unassembled WGS sequence"/>
</dbReference>
<evidence type="ECO:0000313" key="3">
    <source>
        <dbReference type="Proteomes" id="UP000626109"/>
    </source>
</evidence>
<reference evidence="2" key="1">
    <citation type="submission" date="2021-02" db="EMBL/GenBank/DDBJ databases">
        <authorList>
            <person name="Dougan E. K."/>
            <person name="Rhodes N."/>
            <person name="Thang M."/>
            <person name="Chan C."/>
        </authorList>
    </citation>
    <scope>NUCLEOTIDE SEQUENCE</scope>
</reference>